<feature type="signal peptide" evidence="4">
    <location>
        <begin position="1"/>
        <end position="23"/>
    </location>
</feature>
<dbReference type="InterPro" id="IPR013783">
    <property type="entry name" value="Ig-like_fold"/>
</dbReference>
<gene>
    <name evidence="6" type="ORF">LshimejAT787_0100430</name>
</gene>
<dbReference type="Gene3D" id="3.20.20.300">
    <property type="entry name" value="Glycoside hydrolase, family 3, N-terminal domain"/>
    <property type="match status" value="1"/>
</dbReference>
<dbReference type="Proteomes" id="UP001063166">
    <property type="component" value="Unassembled WGS sequence"/>
</dbReference>
<dbReference type="Pfam" id="PF00933">
    <property type="entry name" value="Glyco_hydro_3"/>
    <property type="match status" value="1"/>
</dbReference>
<dbReference type="FunFam" id="3.40.50.1700:FF:000009">
    <property type="entry name" value="Periplasmic beta-glucosidase"/>
    <property type="match status" value="1"/>
</dbReference>
<dbReference type="GO" id="GO:0008422">
    <property type="term" value="F:beta-glucosidase activity"/>
    <property type="evidence" value="ECO:0007669"/>
    <property type="project" value="TreeGrafter"/>
</dbReference>
<dbReference type="AlphaFoldDB" id="A0A9P3UHL0"/>
<dbReference type="InterPro" id="IPR001764">
    <property type="entry name" value="Glyco_hydro_3_N"/>
</dbReference>
<dbReference type="PANTHER" id="PTHR30620">
    <property type="entry name" value="PERIPLASMIC BETA-GLUCOSIDASE-RELATED"/>
    <property type="match status" value="1"/>
</dbReference>
<reference evidence="6" key="1">
    <citation type="submission" date="2022-07" db="EMBL/GenBank/DDBJ databases">
        <title>The genome of Lyophyllum shimeji provides insight into the initial evolution of ectomycorrhizal fungal genome.</title>
        <authorList>
            <person name="Kobayashi Y."/>
            <person name="Shibata T."/>
            <person name="Hirakawa H."/>
            <person name="Shigenobu S."/>
            <person name="Nishiyama T."/>
            <person name="Yamada A."/>
            <person name="Hasebe M."/>
            <person name="Kawaguchi M."/>
        </authorList>
    </citation>
    <scope>NUCLEOTIDE SEQUENCE</scope>
    <source>
        <strain evidence="6">AT787</strain>
    </source>
</reference>
<evidence type="ECO:0000256" key="1">
    <source>
        <dbReference type="ARBA" id="ARBA00005336"/>
    </source>
</evidence>
<dbReference type="InterPro" id="IPR017853">
    <property type="entry name" value="GH"/>
</dbReference>
<dbReference type="InterPro" id="IPR002772">
    <property type="entry name" value="Glyco_hydro_3_C"/>
</dbReference>
<dbReference type="InterPro" id="IPR026891">
    <property type="entry name" value="Fn3-like"/>
</dbReference>
<dbReference type="SUPFAM" id="SSF52279">
    <property type="entry name" value="Beta-D-glucan exohydrolase, C-terminal domain"/>
    <property type="match status" value="1"/>
</dbReference>
<comment type="similarity">
    <text evidence="1">Belongs to the glycosyl hydrolase 3 family.</text>
</comment>
<dbReference type="FunFam" id="2.60.40.10:FF:000495">
    <property type="entry name" value="Periplasmic beta-glucosidase"/>
    <property type="match status" value="1"/>
</dbReference>
<dbReference type="Gene3D" id="2.60.40.10">
    <property type="entry name" value="Immunoglobulins"/>
    <property type="match status" value="1"/>
</dbReference>
<dbReference type="EMBL" id="BRPK01000001">
    <property type="protein sequence ID" value="GLB33158.1"/>
    <property type="molecule type" value="Genomic_DNA"/>
</dbReference>
<dbReference type="InterPro" id="IPR036881">
    <property type="entry name" value="Glyco_hydro_3_C_sf"/>
</dbReference>
<dbReference type="OrthoDB" id="2123594at2759"/>
<feature type="chain" id="PRO_5040155405" evidence="4">
    <location>
        <begin position="24"/>
        <end position="807"/>
    </location>
</feature>
<evidence type="ECO:0000256" key="4">
    <source>
        <dbReference type="SAM" id="SignalP"/>
    </source>
</evidence>
<dbReference type="PANTHER" id="PTHR30620:SF117">
    <property type="entry name" value="BETA-1,4-XYLOSIDASE (EUROFUNG)"/>
    <property type="match status" value="1"/>
</dbReference>
<dbReference type="InterPro" id="IPR036962">
    <property type="entry name" value="Glyco_hydro_3_N_sf"/>
</dbReference>
<proteinExistence type="inferred from homology"/>
<evidence type="ECO:0000259" key="5">
    <source>
        <dbReference type="SMART" id="SM01217"/>
    </source>
</evidence>
<sequence>MAVQKRFIPLLALAASFFVSTSADNLFGVRDGMHFSLEARAENIDGSLPTYKNPKASIEARVNDLLPRMTLEEKVSQLIQGDMNGWMNFSDPLDNTLVFNQTGLEEMMRTKGGSIWGGYLAPWEKFVFGVNVGQRYLMENTTLGIPALIQSEGLHGFTNNGTIFPSPIGLAASFDTDLVAKVAGVAATEAEGLGINHLFAPVLDLSRELRWGRVEENFGEDPFLTGEIGHAFVTGMQSGRRRNASSTAIARVAATCKHFAAFGSPQGGLNLAQVSGGERELRMTYLKPFNRACLDSLSIMTAYSSYDGIPAIANTHLLTDILRKEWGYKYWVTTDAGSVDLLITLHGTCDTRECAAKVAVDNLSGEMGGGTYTYLTLPDQVKAGTVSMASIDGAVKGLLRTKFALGLFENPYPYTDYLSTLRTPASRDILHSADAESIVLLENRHNTLPLSKTIGSIALLGPQANRVSFGDYVFFNATNNGISPLDGFKQHLASLSSSTTINYAEGCKLWSNDESGIAAAVDAAKKSDVAIVLVGTWSLDQTLLWTPGTNATTGEHVDLSDLALVGAQLKLVQAVKAVGKPTVVVFVSGKPIAEPWIQANADAVIQQFYPGELGGLALAEVVFATVNPSGKLPVSFPRSVGTTPAFYNYLKGSRPLDPGRVLDDGTLQFGHQYVLDSPVPLWSFGHGLSYTTFRYTNLKLSSSTISRTQDFSVSVTVSNTGSVAGKEVVQVYMTDVLSSVVTANQQLVGFKKVLIPAGGSTTVTIPVQSSQLALWSVQNKWVVEPGLFAIKIGTSDQVFAQTNLTVT</sequence>
<name>A0A9P3UHL0_LYOSH</name>
<feature type="domain" description="Fibronectin type III-like" evidence="5">
    <location>
        <begin position="727"/>
        <end position="796"/>
    </location>
</feature>
<comment type="caution">
    <text evidence="6">The sequence shown here is derived from an EMBL/GenBank/DDBJ whole genome shotgun (WGS) entry which is preliminary data.</text>
</comment>
<dbReference type="GO" id="GO:0009251">
    <property type="term" value="P:glucan catabolic process"/>
    <property type="evidence" value="ECO:0007669"/>
    <property type="project" value="TreeGrafter"/>
</dbReference>
<dbReference type="Gene3D" id="3.40.50.1700">
    <property type="entry name" value="Glycoside hydrolase family 3 C-terminal domain"/>
    <property type="match status" value="1"/>
</dbReference>
<dbReference type="Pfam" id="PF01915">
    <property type="entry name" value="Glyco_hydro_3_C"/>
    <property type="match status" value="1"/>
</dbReference>
<keyword evidence="3" id="KW-0326">Glycosidase</keyword>
<keyword evidence="7" id="KW-1185">Reference proteome</keyword>
<evidence type="ECO:0000313" key="6">
    <source>
        <dbReference type="EMBL" id="GLB33158.1"/>
    </source>
</evidence>
<dbReference type="PRINTS" id="PR00133">
    <property type="entry name" value="GLHYDRLASE3"/>
</dbReference>
<evidence type="ECO:0000313" key="7">
    <source>
        <dbReference type="Proteomes" id="UP001063166"/>
    </source>
</evidence>
<organism evidence="6 7">
    <name type="scientific">Lyophyllum shimeji</name>
    <name type="common">Hon-shimeji</name>
    <name type="synonym">Tricholoma shimeji</name>
    <dbReference type="NCBI Taxonomy" id="47721"/>
    <lineage>
        <taxon>Eukaryota</taxon>
        <taxon>Fungi</taxon>
        <taxon>Dikarya</taxon>
        <taxon>Basidiomycota</taxon>
        <taxon>Agaricomycotina</taxon>
        <taxon>Agaricomycetes</taxon>
        <taxon>Agaricomycetidae</taxon>
        <taxon>Agaricales</taxon>
        <taxon>Tricholomatineae</taxon>
        <taxon>Lyophyllaceae</taxon>
        <taxon>Lyophyllum</taxon>
    </lineage>
</organism>
<keyword evidence="2 6" id="KW-0378">Hydrolase</keyword>
<keyword evidence="4" id="KW-0732">Signal</keyword>
<dbReference type="SMART" id="SM01217">
    <property type="entry name" value="Fn3_like"/>
    <property type="match status" value="1"/>
</dbReference>
<dbReference type="Pfam" id="PF14310">
    <property type="entry name" value="Fn3-like"/>
    <property type="match status" value="1"/>
</dbReference>
<protein>
    <submittedName>
        <fullName evidence="6">Glycoside hydrolase family 3</fullName>
    </submittedName>
</protein>
<evidence type="ECO:0000256" key="3">
    <source>
        <dbReference type="ARBA" id="ARBA00023295"/>
    </source>
</evidence>
<dbReference type="SUPFAM" id="SSF51445">
    <property type="entry name" value="(Trans)glycosidases"/>
    <property type="match status" value="1"/>
</dbReference>
<accession>A0A9P3UHL0</accession>
<dbReference type="InterPro" id="IPR051915">
    <property type="entry name" value="Cellulose_Degrad_GH3"/>
</dbReference>
<evidence type="ECO:0000256" key="2">
    <source>
        <dbReference type="ARBA" id="ARBA00022801"/>
    </source>
</evidence>